<proteinExistence type="predicted"/>
<dbReference type="InterPro" id="IPR011251">
    <property type="entry name" value="Luciferase-like_dom"/>
</dbReference>
<evidence type="ECO:0000313" key="4">
    <source>
        <dbReference type="Proteomes" id="UP000521922"/>
    </source>
</evidence>
<dbReference type="GO" id="GO:0016705">
    <property type="term" value="F:oxidoreductase activity, acting on paired donors, with incorporation or reduction of molecular oxygen"/>
    <property type="evidence" value="ECO:0007669"/>
    <property type="project" value="InterPro"/>
</dbReference>
<dbReference type="GO" id="GO:0005829">
    <property type="term" value="C:cytosol"/>
    <property type="evidence" value="ECO:0007669"/>
    <property type="project" value="TreeGrafter"/>
</dbReference>
<accession>A0A7Y9DNF8</accession>
<organism evidence="3 4">
    <name type="scientific">Kineococcus aurantiacus</name>
    <dbReference type="NCBI Taxonomy" id="37633"/>
    <lineage>
        <taxon>Bacteria</taxon>
        <taxon>Bacillati</taxon>
        <taxon>Actinomycetota</taxon>
        <taxon>Actinomycetes</taxon>
        <taxon>Kineosporiales</taxon>
        <taxon>Kineosporiaceae</taxon>
        <taxon>Kineococcus</taxon>
    </lineage>
</organism>
<comment type="similarity">
    <text evidence="1">To bacterial alkanal monooxygenase alpha and beta chains.</text>
</comment>
<dbReference type="Gene3D" id="3.20.20.30">
    <property type="entry name" value="Luciferase-like domain"/>
    <property type="match status" value="1"/>
</dbReference>
<dbReference type="EMBL" id="JACCBB010000001">
    <property type="protein sequence ID" value="NYD23831.1"/>
    <property type="molecule type" value="Genomic_DNA"/>
</dbReference>
<dbReference type="Proteomes" id="UP000521922">
    <property type="component" value="Unassembled WGS sequence"/>
</dbReference>
<keyword evidence="4" id="KW-1185">Reference proteome</keyword>
<dbReference type="AlphaFoldDB" id="A0A7Y9DNF8"/>
<dbReference type="Pfam" id="PF00296">
    <property type="entry name" value="Bac_luciferase"/>
    <property type="match status" value="1"/>
</dbReference>
<evidence type="ECO:0000256" key="1">
    <source>
        <dbReference type="ARBA" id="ARBA00007789"/>
    </source>
</evidence>
<name>A0A7Y9DNF8_9ACTN</name>
<dbReference type="PANTHER" id="PTHR30137">
    <property type="entry name" value="LUCIFERASE-LIKE MONOOXYGENASE"/>
    <property type="match status" value="1"/>
</dbReference>
<dbReference type="RefSeq" id="WP_343078082.1">
    <property type="nucleotide sequence ID" value="NZ_BAAAGN010000003.1"/>
</dbReference>
<dbReference type="SUPFAM" id="SSF51679">
    <property type="entry name" value="Bacterial luciferase-like"/>
    <property type="match status" value="1"/>
</dbReference>
<dbReference type="PANTHER" id="PTHR30137:SF6">
    <property type="entry name" value="LUCIFERASE-LIKE MONOOXYGENASE"/>
    <property type="match status" value="1"/>
</dbReference>
<dbReference type="InterPro" id="IPR036661">
    <property type="entry name" value="Luciferase-like_sf"/>
</dbReference>
<dbReference type="InterPro" id="IPR019949">
    <property type="entry name" value="CmoO-like"/>
</dbReference>
<dbReference type="InterPro" id="IPR050766">
    <property type="entry name" value="Bact_Lucif_Oxidored"/>
</dbReference>
<evidence type="ECO:0000313" key="3">
    <source>
        <dbReference type="EMBL" id="NYD23831.1"/>
    </source>
</evidence>
<feature type="domain" description="Luciferase-like" evidence="2">
    <location>
        <begin position="15"/>
        <end position="289"/>
    </location>
</feature>
<gene>
    <name evidence="3" type="ORF">BJ968_003371</name>
</gene>
<evidence type="ECO:0000259" key="2">
    <source>
        <dbReference type="Pfam" id="PF00296"/>
    </source>
</evidence>
<reference evidence="3 4" key="1">
    <citation type="submission" date="2020-07" db="EMBL/GenBank/DDBJ databases">
        <title>Sequencing the genomes of 1000 actinobacteria strains.</title>
        <authorList>
            <person name="Klenk H.-P."/>
        </authorList>
    </citation>
    <scope>NUCLEOTIDE SEQUENCE [LARGE SCALE GENOMIC DNA]</scope>
    <source>
        <strain evidence="3 4">DSM 7487</strain>
    </source>
</reference>
<comment type="caution">
    <text evidence="3">The sequence shown here is derived from an EMBL/GenBank/DDBJ whole genome shotgun (WGS) entry which is preliminary data.</text>
</comment>
<sequence length="322" mass="33571">MSAGPVLLSLLDRSRTRSGQSDAEALRATVRRAARAEELGFHRFWVAEHHGVPGAVGSAPTVTTAAVAAATSRVRVGTAGVMLPNHTPFVVAEQVATLAALHPGRLDVGVGRSLGFTAPVRAVLGATSAAGFEDRLAELLDQLHGRGAVTVRPQVPAPPVWLLATGEGLVTAERFGLPVVVGGPLLRDPGPLRRYRERTPRAHVALALDVLVADDRDAARRELLPQAVALARARSRGVFGPLPTPAEAAAAVLTDRERADVDRALAATVHGDEATVTARLTDLVRRTGAAELLVSATPYAEEVEAGNDARVARLVAGLRTGG</sequence>
<dbReference type="NCBIfam" id="TIGR03558">
    <property type="entry name" value="oxido_grp_1"/>
    <property type="match status" value="1"/>
</dbReference>
<protein>
    <submittedName>
        <fullName evidence="3">Luciferase family oxidoreductase group 1</fullName>
    </submittedName>
</protein>